<gene>
    <name evidence="7" type="ORF">Q604_UNBC05808G0001</name>
</gene>
<evidence type="ECO:0000256" key="3">
    <source>
        <dbReference type="ARBA" id="ARBA00022692"/>
    </source>
</evidence>
<accession>W1YCT9</accession>
<proteinExistence type="predicted"/>
<organism evidence="7">
    <name type="scientific">human gut metagenome</name>
    <dbReference type="NCBI Taxonomy" id="408170"/>
    <lineage>
        <taxon>unclassified sequences</taxon>
        <taxon>metagenomes</taxon>
        <taxon>organismal metagenomes</taxon>
    </lineage>
</organism>
<dbReference type="EMBL" id="AZMM01005808">
    <property type="protein sequence ID" value="ETJ40292.1"/>
    <property type="molecule type" value="Genomic_DNA"/>
</dbReference>
<comment type="caution">
    <text evidence="7">The sequence shown here is derived from an EMBL/GenBank/DDBJ whole genome shotgun (WGS) entry which is preliminary data.</text>
</comment>
<feature type="non-terminal residue" evidence="7">
    <location>
        <position position="80"/>
    </location>
</feature>
<dbReference type="AlphaFoldDB" id="W1YCT9"/>
<keyword evidence="5 6" id="KW-0472">Membrane</keyword>
<comment type="subcellular location">
    <subcellularLocation>
        <location evidence="1">Cell membrane</location>
        <topology evidence="1">Multi-pass membrane protein</topology>
    </subcellularLocation>
</comment>
<keyword evidence="4 6" id="KW-1133">Transmembrane helix</keyword>
<evidence type="ECO:0000313" key="7">
    <source>
        <dbReference type="EMBL" id="ETJ40292.1"/>
    </source>
</evidence>
<feature type="transmembrane region" description="Helical" evidence="6">
    <location>
        <begin position="61"/>
        <end position="78"/>
    </location>
</feature>
<keyword evidence="2" id="KW-1003">Cell membrane</keyword>
<dbReference type="PANTHER" id="PTHR30106">
    <property type="entry name" value="INNER MEMBRANE PROTEIN YEIH-RELATED"/>
    <property type="match status" value="1"/>
</dbReference>
<evidence type="ECO:0000256" key="2">
    <source>
        <dbReference type="ARBA" id="ARBA00022475"/>
    </source>
</evidence>
<evidence type="ECO:0000256" key="1">
    <source>
        <dbReference type="ARBA" id="ARBA00004651"/>
    </source>
</evidence>
<name>W1YCT9_9ZZZZ</name>
<evidence type="ECO:0000256" key="5">
    <source>
        <dbReference type="ARBA" id="ARBA00023136"/>
    </source>
</evidence>
<reference evidence="7" key="1">
    <citation type="submission" date="2013-12" db="EMBL/GenBank/DDBJ databases">
        <title>A Varibaculum cambriense genome reconstructed from a premature infant gut community with otherwise low bacterial novelty that shifts toward anaerobic metabolism during the third week of life.</title>
        <authorList>
            <person name="Brown C.T."/>
            <person name="Sharon I."/>
            <person name="Thomas B.C."/>
            <person name="Castelle C.J."/>
            <person name="Morowitz M.J."/>
            <person name="Banfield J.F."/>
        </authorList>
    </citation>
    <scope>NUCLEOTIDE SEQUENCE</scope>
</reference>
<evidence type="ECO:0000256" key="4">
    <source>
        <dbReference type="ARBA" id="ARBA00022989"/>
    </source>
</evidence>
<keyword evidence="3 6" id="KW-0812">Transmembrane</keyword>
<dbReference type="InterPro" id="IPR018383">
    <property type="entry name" value="UPF0324_pro"/>
</dbReference>
<dbReference type="PANTHER" id="PTHR30106:SF1">
    <property type="entry name" value="UPF0324 MEMBRANE PROTEIN FN0533"/>
    <property type="match status" value="1"/>
</dbReference>
<sequence>DSMKGTGTQVLEYATIVKLTRTLAIIPICLSLASYQVYKAKQSAAQTDSGSVSIAKIFPKFVLYFVICSLITTVLSYANV</sequence>
<dbReference type="Pfam" id="PF03601">
    <property type="entry name" value="Cons_hypoth698"/>
    <property type="match status" value="1"/>
</dbReference>
<evidence type="ECO:0000256" key="6">
    <source>
        <dbReference type="SAM" id="Phobius"/>
    </source>
</evidence>
<feature type="non-terminal residue" evidence="7">
    <location>
        <position position="1"/>
    </location>
</feature>
<dbReference type="GO" id="GO:0005886">
    <property type="term" value="C:plasma membrane"/>
    <property type="evidence" value="ECO:0007669"/>
    <property type="project" value="UniProtKB-SubCell"/>
</dbReference>
<protein>
    <submittedName>
        <fullName evidence="7">Membrane protein</fullName>
    </submittedName>
</protein>